<proteinExistence type="predicted"/>
<name>A0ABY2WMG7_9FLAO</name>
<dbReference type="Pfam" id="PF13480">
    <property type="entry name" value="Acetyltransf_6"/>
    <property type="match status" value="1"/>
</dbReference>
<dbReference type="InterPro" id="IPR038740">
    <property type="entry name" value="BioF2-like_GNAT_dom"/>
</dbReference>
<evidence type="ECO:0000313" key="2">
    <source>
        <dbReference type="EMBL" id="TMU56189.1"/>
    </source>
</evidence>
<dbReference type="SUPFAM" id="SSF55729">
    <property type="entry name" value="Acyl-CoA N-acyltransferases (Nat)"/>
    <property type="match status" value="1"/>
</dbReference>
<accession>A0ABY2WMG7</accession>
<keyword evidence="3" id="KW-1185">Reference proteome</keyword>
<dbReference type="EMBL" id="VCNI01000001">
    <property type="protein sequence ID" value="TMU56189.1"/>
    <property type="molecule type" value="Genomic_DNA"/>
</dbReference>
<feature type="domain" description="BioF2-like acetyltransferase" evidence="1">
    <location>
        <begin position="104"/>
        <end position="251"/>
    </location>
</feature>
<dbReference type="Proteomes" id="UP000751614">
    <property type="component" value="Unassembled WGS sequence"/>
</dbReference>
<gene>
    <name evidence="2" type="ORF">FGG15_01220</name>
</gene>
<evidence type="ECO:0000313" key="3">
    <source>
        <dbReference type="Proteomes" id="UP000751614"/>
    </source>
</evidence>
<evidence type="ECO:0000259" key="1">
    <source>
        <dbReference type="Pfam" id="PF13480"/>
    </source>
</evidence>
<dbReference type="RefSeq" id="WP_138832382.1">
    <property type="nucleotide sequence ID" value="NZ_VCNI01000001.1"/>
</dbReference>
<protein>
    <submittedName>
        <fullName evidence="2">GNAT family N-acetyltransferase</fullName>
    </submittedName>
</protein>
<comment type="caution">
    <text evidence="2">The sequence shown here is derived from an EMBL/GenBank/DDBJ whole genome shotgun (WGS) entry which is preliminary data.</text>
</comment>
<dbReference type="InterPro" id="IPR016181">
    <property type="entry name" value="Acyl_CoA_acyltransferase"/>
</dbReference>
<reference evidence="2 3" key="1">
    <citation type="submission" date="2019-05" db="EMBL/GenBank/DDBJ databases">
        <title>Flagellimonas sp. AsT0115, sp. nov., isolated from a marine red algae, Asparagopsis taxiformis.</title>
        <authorList>
            <person name="Kim J."/>
            <person name="Jeong S.E."/>
            <person name="Jeon C.O."/>
        </authorList>
    </citation>
    <scope>NUCLEOTIDE SEQUENCE [LARGE SCALE GENOMIC DNA]</scope>
    <source>
        <strain evidence="2 3">AsT0115</strain>
    </source>
</reference>
<organism evidence="2 3">
    <name type="scientific">Flagellimonas algicola</name>
    <dbReference type="NCBI Taxonomy" id="2583815"/>
    <lineage>
        <taxon>Bacteria</taxon>
        <taxon>Pseudomonadati</taxon>
        <taxon>Bacteroidota</taxon>
        <taxon>Flavobacteriia</taxon>
        <taxon>Flavobacteriales</taxon>
        <taxon>Flavobacteriaceae</taxon>
        <taxon>Flagellimonas</taxon>
    </lineage>
</organism>
<sequence>MGIVKISNYNFTFCLFKEQHVPPIYHTIHNTRTGQNYVSPKSNSSKAWLSRITEIRCIPEYLNPVPHTLDNRLKILKLNRIKGFYIDLTGFSSVTDYMNSKMGSKQRSRLKSRMKRLESCFDISYQVYFGEIEKNTYEELFHNMQELIKRRFDQINREFNQAGKLKALKKRGFDLILDKKASFHVIYDGARPIDICLNFHFQDILNGAIRSYDIDYAKFGLGHIDITKHVEWCLEHNYGILDFMWGDQSYKYDWCNNVAFLGHHIYYNPKSLVHRLIVPLRVLTYRFKDYKEVKKVEKQKRAALSRTAHKSKPTERPEIQEIDLQNKTDATLSEPYKEVNIHTATYFWLKPLVFNFQYQHRDHSTDITVRELTNLSNTYLVLGKNKGIIVLRSSIEA</sequence>